<dbReference type="AlphaFoldDB" id="A0A521DA33"/>
<organism evidence="1 2">
    <name type="scientific">Solitalea koreensis</name>
    <dbReference type="NCBI Taxonomy" id="543615"/>
    <lineage>
        <taxon>Bacteria</taxon>
        <taxon>Pseudomonadati</taxon>
        <taxon>Bacteroidota</taxon>
        <taxon>Sphingobacteriia</taxon>
        <taxon>Sphingobacteriales</taxon>
        <taxon>Sphingobacteriaceae</taxon>
        <taxon>Solitalea</taxon>
    </lineage>
</organism>
<sequence>MKNAVLLWLLAGLYLGSCSKSGENTSDPLPALDVQHQVSNKVWKLTKINNEAALYETYIKVKDSSVVWYISKKDTLTNTVCFKKYNYKIIWLNKDTGASKVEVLKNVFEKYDFESMTNGNMGLTIHHTDGSVQVVELNQITNVVPENLTICSETTGE</sequence>
<accession>A0A521DA33</accession>
<reference evidence="1 2" key="1">
    <citation type="submission" date="2017-05" db="EMBL/GenBank/DDBJ databases">
        <authorList>
            <person name="Varghese N."/>
            <person name="Submissions S."/>
        </authorList>
    </citation>
    <scope>NUCLEOTIDE SEQUENCE [LARGE SCALE GENOMIC DNA]</scope>
    <source>
        <strain evidence="1 2">DSM 21342</strain>
    </source>
</reference>
<keyword evidence="2" id="KW-1185">Reference proteome</keyword>
<dbReference type="EMBL" id="FXSZ01000006">
    <property type="protein sequence ID" value="SMO68574.1"/>
    <property type="molecule type" value="Genomic_DNA"/>
</dbReference>
<dbReference type="OrthoDB" id="1407382at2"/>
<evidence type="ECO:0000313" key="1">
    <source>
        <dbReference type="EMBL" id="SMO68574.1"/>
    </source>
</evidence>
<dbReference type="Proteomes" id="UP000315971">
    <property type="component" value="Unassembled WGS sequence"/>
</dbReference>
<gene>
    <name evidence="1" type="ORF">SAMN06265350_106135</name>
</gene>
<name>A0A521DA33_9SPHI</name>
<dbReference type="RefSeq" id="WP_142604100.1">
    <property type="nucleotide sequence ID" value="NZ_FXSZ01000006.1"/>
</dbReference>
<protein>
    <submittedName>
        <fullName evidence="1">Uncharacterized protein</fullName>
    </submittedName>
</protein>
<evidence type="ECO:0000313" key="2">
    <source>
        <dbReference type="Proteomes" id="UP000315971"/>
    </source>
</evidence>
<proteinExistence type="predicted"/>